<sequence length="203" mass="22780">MNSEEVKNPKLMSDTSCMSKPDVKIARIDDKMFKRGLKEADNEIRQWAKDNIEGKSFPNKDTGWDIAVTGKGIGKVLSGKRVAIFNHIKAVRAIPELIENAILTETRPDRNNDPNIKNIHIFHAPVEVGNNFYRVKLTIKETKHGKLFYDHSLTEIKKPATTHARTDDTFSGSAPHARQQAHTVSIKDLLKDVKTSGESGQTH</sequence>
<evidence type="ECO:0000313" key="3">
    <source>
        <dbReference type="Proteomes" id="UP000060487"/>
    </source>
</evidence>
<keyword evidence="3" id="KW-1185">Reference proteome</keyword>
<dbReference type="RefSeq" id="WP_085051157.1">
    <property type="nucleotide sequence ID" value="NZ_LNQR01000024.1"/>
</dbReference>
<dbReference type="EMBL" id="LNQR01000024">
    <property type="protein sequence ID" value="KWT92023.1"/>
    <property type="molecule type" value="Genomic_DNA"/>
</dbReference>
<reference evidence="2 3" key="1">
    <citation type="submission" date="2015-11" db="EMBL/GenBank/DDBJ databases">
        <authorList>
            <person name="Lin W."/>
        </authorList>
    </citation>
    <scope>NUCLEOTIDE SEQUENCE [LARGE SCALE GENOMIC DNA]</scope>
    <source>
        <strain evidence="2 3">HCH-1</strain>
    </source>
</reference>
<dbReference type="InterPro" id="IPR040824">
    <property type="entry name" value="LPD3"/>
</dbReference>
<comment type="caution">
    <text evidence="2">The sequence shown here is derived from an EMBL/GenBank/DDBJ whole genome shotgun (WGS) entry which is preliminary data.</text>
</comment>
<proteinExistence type="predicted"/>
<dbReference type="Proteomes" id="UP000060487">
    <property type="component" value="Unassembled WGS sequence"/>
</dbReference>
<feature type="domain" description="Large polyvalent protein-associated" evidence="1">
    <location>
        <begin position="37"/>
        <end position="149"/>
    </location>
</feature>
<name>A0ABR5SJD3_9BACT</name>
<organism evidence="2 3">
    <name type="scientific">Candidatus Magnetominusculus xianensis</name>
    <dbReference type="NCBI Taxonomy" id="1748249"/>
    <lineage>
        <taxon>Bacteria</taxon>
        <taxon>Pseudomonadati</taxon>
        <taxon>Nitrospirota</taxon>
        <taxon>Nitrospiria</taxon>
        <taxon>Nitrospirales</taxon>
        <taxon>Nitrospiraceae</taxon>
        <taxon>Candidatus Magnetominusculus</taxon>
    </lineage>
</organism>
<accession>A0ABR5SJD3</accession>
<protein>
    <recommendedName>
        <fullName evidence="1">Large polyvalent protein-associated domain-containing protein</fullName>
    </recommendedName>
</protein>
<dbReference type="Pfam" id="PF18798">
    <property type="entry name" value="LPD3"/>
    <property type="match status" value="1"/>
</dbReference>
<evidence type="ECO:0000259" key="1">
    <source>
        <dbReference type="Pfam" id="PF18798"/>
    </source>
</evidence>
<gene>
    <name evidence="2" type="ORF">ASN18_0631</name>
</gene>
<evidence type="ECO:0000313" key="2">
    <source>
        <dbReference type="EMBL" id="KWT92023.1"/>
    </source>
</evidence>